<organism evidence="1 2">
    <name type="scientific">Coprococcus catus</name>
    <dbReference type="NCBI Taxonomy" id="116085"/>
    <lineage>
        <taxon>Bacteria</taxon>
        <taxon>Bacillati</taxon>
        <taxon>Bacillota</taxon>
        <taxon>Clostridia</taxon>
        <taxon>Lachnospirales</taxon>
        <taxon>Lachnospiraceae</taxon>
        <taxon>Coprococcus</taxon>
    </lineage>
</organism>
<keyword evidence="2" id="KW-1185">Reference proteome</keyword>
<accession>A0A3E2XSI0</accession>
<reference evidence="1 2" key="1">
    <citation type="submission" date="2018-08" db="EMBL/GenBank/DDBJ databases">
        <title>A genome reference for cultivated species of the human gut microbiota.</title>
        <authorList>
            <person name="Zou Y."/>
            <person name="Xue W."/>
            <person name="Luo G."/>
        </authorList>
    </citation>
    <scope>NUCLEOTIDE SEQUENCE [LARGE SCALE GENOMIC DNA]</scope>
    <source>
        <strain evidence="1 2">AM28-39</strain>
    </source>
</reference>
<evidence type="ECO:0000313" key="2">
    <source>
        <dbReference type="Proteomes" id="UP000261231"/>
    </source>
</evidence>
<evidence type="ECO:0000313" key="1">
    <source>
        <dbReference type="EMBL" id="RGC51330.1"/>
    </source>
</evidence>
<protein>
    <submittedName>
        <fullName evidence="1">Uncharacterized protein</fullName>
    </submittedName>
</protein>
<dbReference type="Proteomes" id="UP000261231">
    <property type="component" value="Unassembled WGS sequence"/>
</dbReference>
<dbReference type="AlphaFoldDB" id="A0A3E2XSI0"/>
<name>A0A3E2XSI0_9FIRM</name>
<comment type="caution">
    <text evidence="1">The sequence shown here is derived from an EMBL/GenBank/DDBJ whole genome shotgun (WGS) entry which is preliminary data.</text>
</comment>
<dbReference type="EMBL" id="QVFD01000001">
    <property type="protein sequence ID" value="RGC51330.1"/>
    <property type="molecule type" value="Genomic_DNA"/>
</dbReference>
<proteinExistence type="predicted"/>
<gene>
    <name evidence="1" type="ORF">DW747_02215</name>
</gene>
<sequence length="125" mass="14534">MFSSLYHSDILFCHLFFKTCVHANISIARLPYDVFAPQVELFHSSLDQAIPHFNSRPIQLSFCCAPLIFRCPDFDMLFDFQDENSNITLEQLELSDTDCDAYVEESPEHFGLLTKKFMQFIISHT</sequence>